<proteinExistence type="inferred from homology"/>
<organism evidence="5 6">
    <name type="scientific">Oikopleura dioica</name>
    <name type="common">Tunicate</name>
    <dbReference type="NCBI Taxonomy" id="34765"/>
    <lineage>
        <taxon>Eukaryota</taxon>
        <taxon>Metazoa</taxon>
        <taxon>Chordata</taxon>
        <taxon>Tunicata</taxon>
        <taxon>Appendicularia</taxon>
        <taxon>Copelata</taxon>
        <taxon>Oikopleuridae</taxon>
        <taxon>Oikopleura</taxon>
    </lineage>
</organism>
<keyword evidence="3" id="KW-0514">Muscle protein</keyword>
<sequence length="218" mass="25732">MSVPVISNFEIGSKKGKRDDGLDEFKRVRMEKDLAELEKLISSHFVQREEDEKELNNLKTMINKRIATREEQLRIRQIKEKEREEARAAEARRQEEAAEAAAKAEEDRKKELMLAMSMNFGGYQARMEKMRKGKRAAQKEEKKKILAERRKPLNIDHLSGERLQEKVVEFYEWLQTLEASKYDLELQQVDLKLTIKGMRVRQNDLMKAKKGQKINLRK</sequence>
<feature type="region of interest" description="Disordered" evidence="4">
    <location>
        <begin position="82"/>
        <end position="104"/>
    </location>
</feature>
<dbReference type="PANTHER" id="PTHR11521">
    <property type="entry name" value="TROPONIN T"/>
    <property type="match status" value="1"/>
</dbReference>
<dbReference type="PANTHER" id="PTHR11521:SF1">
    <property type="entry name" value="TROPONIN T, SKELETAL MUSCLE"/>
    <property type="match status" value="1"/>
</dbReference>
<dbReference type="InterPro" id="IPR001978">
    <property type="entry name" value="Troponin"/>
</dbReference>
<dbReference type="InterPro" id="IPR027707">
    <property type="entry name" value="TNNT"/>
</dbReference>
<evidence type="ECO:0000256" key="2">
    <source>
        <dbReference type="ARBA" id="ARBA00008330"/>
    </source>
</evidence>
<evidence type="ECO:0000256" key="4">
    <source>
        <dbReference type="SAM" id="MobiDB-lite"/>
    </source>
</evidence>
<protein>
    <submittedName>
        <fullName evidence="5">Oidioi.mRNA.OKI2018_I69.chr2.g5131.t1.cds</fullName>
    </submittedName>
</protein>
<evidence type="ECO:0000313" key="6">
    <source>
        <dbReference type="Proteomes" id="UP001158576"/>
    </source>
</evidence>
<dbReference type="InterPro" id="IPR038077">
    <property type="entry name" value="Troponin_sf"/>
</dbReference>
<keyword evidence="6" id="KW-1185">Reference proteome</keyword>
<accession>A0ABN7T377</accession>
<dbReference type="Pfam" id="PF00992">
    <property type="entry name" value="Troponin"/>
    <property type="match status" value="1"/>
</dbReference>
<gene>
    <name evidence="5" type="ORF">OKIOD_LOCUS13896</name>
</gene>
<dbReference type="Gene3D" id="1.20.5.350">
    <property type="match status" value="1"/>
</dbReference>
<dbReference type="SUPFAM" id="SSF90250">
    <property type="entry name" value="Troponin coil-coiled subunits"/>
    <property type="match status" value="1"/>
</dbReference>
<comment type="function">
    <text evidence="1">Troponin T is the tropomyosin-binding subunit of troponin, the thin filament regulatory complex which confers calcium-sensitivity to striated muscle actomyosin ATPase activity.</text>
</comment>
<reference evidence="5 6" key="1">
    <citation type="submission" date="2021-04" db="EMBL/GenBank/DDBJ databases">
        <authorList>
            <person name="Bliznina A."/>
        </authorList>
    </citation>
    <scope>NUCLEOTIDE SEQUENCE [LARGE SCALE GENOMIC DNA]</scope>
</reference>
<evidence type="ECO:0000256" key="1">
    <source>
        <dbReference type="ARBA" id="ARBA00003363"/>
    </source>
</evidence>
<dbReference type="EMBL" id="OU015567">
    <property type="protein sequence ID" value="CAG5110764.1"/>
    <property type="molecule type" value="Genomic_DNA"/>
</dbReference>
<name>A0ABN7T377_OIKDI</name>
<dbReference type="Proteomes" id="UP001158576">
    <property type="component" value="Chromosome 2"/>
</dbReference>
<comment type="similarity">
    <text evidence="2">Belongs to the troponin T family.</text>
</comment>
<evidence type="ECO:0000313" key="5">
    <source>
        <dbReference type="EMBL" id="CAG5110764.1"/>
    </source>
</evidence>
<evidence type="ECO:0000256" key="3">
    <source>
        <dbReference type="ARBA" id="ARBA00023179"/>
    </source>
</evidence>